<feature type="compositionally biased region" description="Polar residues" evidence="1">
    <location>
        <begin position="963"/>
        <end position="977"/>
    </location>
</feature>
<keyword evidence="2" id="KW-0812">Transmembrane</keyword>
<proteinExistence type="predicted"/>
<dbReference type="AlphaFoldDB" id="A0A4S2KV96"/>
<comment type="caution">
    <text evidence="4">The sequence shown here is derived from an EMBL/GenBank/DDBJ whole genome shotgun (WGS) entry which is preliminary data.</text>
</comment>
<dbReference type="PROSITE" id="PS51034">
    <property type="entry name" value="ZP_2"/>
    <property type="match status" value="1"/>
</dbReference>
<organism evidence="4 5">
    <name type="scientific">Opisthorchis felineus</name>
    <dbReference type="NCBI Taxonomy" id="147828"/>
    <lineage>
        <taxon>Eukaryota</taxon>
        <taxon>Metazoa</taxon>
        <taxon>Spiralia</taxon>
        <taxon>Lophotrochozoa</taxon>
        <taxon>Platyhelminthes</taxon>
        <taxon>Trematoda</taxon>
        <taxon>Digenea</taxon>
        <taxon>Opisthorchiida</taxon>
        <taxon>Opisthorchiata</taxon>
        <taxon>Opisthorchiidae</taxon>
        <taxon>Opisthorchis</taxon>
    </lineage>
</organism>
<dbReference type="EMBL" id="SJOL01010174">
    <property type="protein sequence ID" value="TGZ52018.1"/>
    <property type="molecule type" value="Genomic_DNA"/>
</dbReference>
<keyword evidence="5" id="KW-1185">Reference proteome</keyword>
<sequence>MSLACSGHFPGINARVTLGNRLDYSRDVICKACQQKRGICFLHEKYDQPEEDVRYNQNRIGCVCPGSGQATRIKSEDWSSGICAGQLVDIGLQCDESVTFCRSRNAVCRRITENTAHATSIRSTQLWQKPSDDTSERPIENNEVAICQCKENTVPVYQTTLSYTECFPTLPFNASKCDSCSRVNGVCYDLNSDGIGDGCVCPPDLSTFRNRLDSTVEFCTQSHVTTNCSDGFFSVCYAPHSGEPYEELTSNLLSGMAVVRLTPSTGGDNADVFGTSTDYTRSHISGFNPEALVSRGTAYRHFSTTTHVDSTKPQRQVASSLSHSCQLIEYKALQKTHADLPYGRLRQSGGFGEKSTDSDQFCVHLNVWQYQTQCGVRLYRLGRNVIQYEALLEILVNRSVRTPSQDLQIPIKCIAPEPKRSPELNTSSSTGTNEDFRATRATAQITQSTTVELRLLSSANKEIDVTTEGTPIRLDILLVDNTGQYKFITVEQCYYSNRSILSGNKEQHILFIQNGCPVKSSKLIPVQFTNHHFPSAHIQSDLFAAFRLGKLNSVFFQCRLMLCTDHIDCKQVPCDTPSSTFGTSILKWQQPSSTIMSPVVTEDIFNETQTDIVPSSKKLLITRWAHVEVHENDRNFKDTSNKHNAVLSGLTDTQFQQMIPTAMSSSVSSSMNSSCPYAVCLNINQLIWISVGLILLLFLVGLLMLVVYKRTRSLRPNKHCGSPLRLSSSTSNMYYPAKSVNPQIPRQKCMNSFGRPYQLSAAALYQVTPAGCNEPVCYPSVEAPDYSFADENICSHHLYKHSDIESFYGSGLRKKSCAGYLNLTVDRAGTNTADLYCHSSPPQAEHRQPNAESCSASPLITAGQVHEPIELQCGEIKRVPVNTPSLGHRQDVRFCDGNFLKLSPRQFPPNSNHTEQDELMKRPTKQASRTLEKMSPLSSFVPQCDLILLNNCTTSHFPEGQPPSINLPVSNSIEDKH</sequence>
<name>A0A4S2KV96_OPIFE</name>
<gene>
    <name evidence="4" type="ORF">CRM22_010708</name>
</gene>
<evidence type="ECO:0000256" key="1">
    <source>
        <dbReference type="SAM" id="MobiDB-lite"/>
    </source>
</evidence>
<feature type="region of interest" description="Disordered" evidence="1">
    <location>
        <begin position="958"/>
        <end position="977"/>
    </location>
</feature>
<dbReference type="OrthoDB" id="6270579at2759"/>
<evidence type="ECO:0000313" key="4">
    <source>
        <dbReference type="EMBL" id="TGZ52018.1"/>
    </source>
</evidence>
<reference evidence="4 5" key="1">
    <citation type="journal article" date="2019" name="BMC Genomics">
        <title>New insights from Opisthorchis felineus genome: update on genomics of the epidemiologically important liver flukes.</title>
        <authorList>
            <person name="Ershov N.I."/>
            <person name="Mordvinov V.A."/>
            <person name="Prokhortchouk E.B."/>
            <person name="Pakharukova M.Y."/>
            <person name="Gunbin K.V."/>
            <person name="Ustyantsev K."/>
            <person name="Genaev M.A."/>
            <person name="Blinov A.G."/>
            <person name="Mazur A."/>
            <person name="Boulygina E."/>
            <person name="Tsygankova S."/>
            <person name="Khrameeva E."/>
            <person name="Chekanov N."/>
            <person name="Fan G."/>
            <person name="Xiao A."/>
            <person name="Zhang H."/>
            <person name="Xu X."/>
            <person name="Yang H."/>
            <person name="Solovyev V."/>
            <person name="Lee S.M."/>
            <person name="Liu X."/>
            <person name="Afonnikov D.A."/>
            <person name="Skryabin K.G."/>
        </authorList>
    </citation>
    <scope>NUCLEOTIDE SEQUENCE [LARGE SCALE GENOMIC DNA]</scope>
    <source>
        <strain evidence="4">AK-0245</strain>
        <tissue evidence="4">Whole organism</tissue>
    </source>
</reference>
<keyword evidence="2" id="KW-0472">Membrane</keyword>
<evidence type="ECO:0000259" key="3">
    <source>
        <dbReference type="PROSITE" id="PS51034"/>
    </source>
</evidence>
<evidence type="ECO:0000256" key="2">
    <source>
        <dbReference type="SAM" id="Phobius"/>
    </source>
</evidence>
<feature type="transmembrane region" description="Helical" evidence="2">
    <location>
        <begin position="686"/>
        <end position="708"/>
    </location>
</feature>
<feature type="domain" description="ZP" evidence="3">
    <location>
        <begin position="324"/>
        <end position="581"/>
    </location>
</feature>
<protein>
    <recommendedName>
        <fullName evidence="3">ZP domain-containing protein</fullName>
    </recommendedName>
</protein>
<feature type="region of interest" description="Disordered" evidence="1">
    <location>
        <begin position="905"/>
        <end position="931"/>
    </location>
</feature>
<accession>A0A4S2KV96</accession>
<dbReference type="InterPro" id="IPR001507">
    <property type="entry name" value="ZP_dom"/>
</dbReference>
<dbReference type="SMART" id="SM00241">
    <property type="entry name" value="ZP"/>
    <property type="match status" value="1"/>
</dbReference>
<evidence type="ECO:0000313" key="5">
    <source>
        <dbReference type="Proteomes" id="UP000308267"/>
    </source>
</evidence>
<keyword evidence="2" id="KW-1133">Transmembrane helix</keyword>
<dbReference type="Proteomes" id="UP000308267">
    <property type="component" value="Unassembled WGS sequence"/>
</dbReference>